<gene>
    <name evidence="4" type="ORF">US86_C0007G0110</name>
</gene>
<dbReference type="PANTHER" id="PTHR34136">
    <property type="match status" value="1"/>
</dbReference>
<evidence type="ECO:0000256" key="3">
    <source>
        <dbReference type="SAM" id="MobiDB-lite"/>
    </source>
</evidence>
<keyword evidence="1" id="KW-0328">Glycosyltransferase</keyword>
<dbReference type="Proteomes" id="UP000034235">
    <property type="component" value="Unassembled WGS sequence"/>
</dbReference>
<comment type="caution">
    <text evidence="4">The sequence shown here is derived from an EMBL/GenBank/DDBJ whole genome shotgun (WGS) entry which is preliminary data.</text>
</comment>
<evidence type="ECO:0000313" key="4">
    <source>
        <dbReference type="EMBL" id="KKQ66065.1"/>
    </source>
</evidence>
<sequence>MYDRDMKQDILGVKVDDVSMEEGLKIVSSWLEKERLVTALSLRGVKTTKPASPELRSDAKGFGRRRQRGEQSSQKKIATVRRNVGPRNDVGRKYYIVTPNPEFVMQAQRDPEFKEILNKADLSIPDGSGLKLSGKIHHTVTGVDFMDKLCALAEKRGYSIGLLGGRDGVAKMAAARLKEKYPGLKVVFAEEGGVVGQTDVILSETKDLDSSSDGHRTQNDSVDIIFVAFGHGKQERWIVKNMNSFPAKVFMGVGGSFDYISGAVPRAPKLMRNLGLEWLFRLIIQRYVGGSNLKKIATVRCNIGPRDDTSTGKN</sequence>
<dbReference type="Pfam" id="PF03808">
    <property type="entry name" value="Glyco_tran_WecG"/>
    <property type="match status" value="1"/>
</dbReference>
<dbReference type="CDD" id="cd06533">
    <property type="entry name" value="Glyco_transf_WecG_TagA"/>
    <property type="match status" value="1"/>
</dbReference>
<feature type="region of interest" description="Disordered" evidence="3">
    <location>
        <begin position="47"/>
        <end position="78"/>
    </location>
</feature>
<accession>A0A0G0JSF4</accession>
<organism evidence="4 5">
    <name type="scientific">Candidatus Daviesbacteria bacterium GW2011_GWA2_38_24</name>
    <dbReference type="NCBI Taxonomy" id="1618422"/>
    <lineage>
        <taxon>Bacteria</taxon>
        <taxon>Candidatus Daviesiibacteriota</taxon>
    </lineage>
</organism>
<protein>
    <submittedName>
        <fullName evidence="4">Glycosyl transferase, WecB/TagA/CpsF family</fullName>
    </submittedName>
</protein>
<dbReference type="PATRIC" id="fig|1618422.5.peg.1019"/>
<dbReference type="PANTHER" id="PTHR34136:SF1">
    <property type="entry name" value="UDP-N-ACETYL-D-MANNOSAMINURONIC ACID TRANSFERASE"/>
    <property type="match status" value="1"/>
</dbReference>
<dbReference type="AlphaFoldDB" id="A0A0G0JSF4"/>
<proteinExistence type="predicted"/>
<name>A0A0G0JSF4_9BACT</name>
<evidence type="ECO:0000256" key="1">
    <source>
        <dbReference type="ARBA" id="ARBA00022676"/>
    </source>
</evidence>
<dbReference type="InterPro" id="IPR004629">
    <property type="entry name" value="WecG_TagA_CpsF"/>
</dbReference>
<dbReference type="GO" id="GO:0016758">
    <property type="term" value="F:hexosyltransferase activity"/>
    <property type="evidence" value="ECO:0007669"/>
    <property type="project" value="TreeGrafter"/>
</dbReference>
<evidence type="ECO:0000256" key="2">
    <source>
        <dbReference type="ARBA" id="ARBA00022679"/>
    </source>
</evidence>
<dbReference type="EMBL" id="LBUP01000007">
    <property type="protein sequence ID" value="KKQ66065.1"/>
    <property type="molecule type" value="Genomic_DNA"/>
</dbReference>
<evidence type="ECO:0000313" key="5">
    <source>
        <dbReference type="Proteomes" id="UP000034235"/>
    </source>
</evidence>
<dbReference type="NCBIfam" id="TIGR00696">
    <property type="entry name" value="wecG_tagA_cpsF"/>
    <property type="match status" value="1"/>
</dbReference>
<reference evidence="4 5" key="1">
    <citation type="journal article" date="2015" name="Nature">
        <title>rRNA introns, odd ribosomes, and small enigmatic genomes across a large radiation of phyla.</title>
        <authorList>
            <person name="Brown C.T."/>
            <person name="Hug L.A."/>
            <person name="Thomas B.C."/>
            <person name="Sharon I."/>
            <person name="Castelle C.J."/>
            <person name="Singh A."/>
            <person name="Wilkins M.J."/>
            <person name="Williams K.H."/>
            <person name="Banfield J.F."/>
        </authorList>
    </citation>
    <scope>NUCLEOTIDE SEQUENCE [LARGE SCALE GENOMIC DNA]</scope>
</reference>
<keyword evidence="2 4" id="KW-0808">Transferase</keyword>